<comment type="caution">
    <text evidence="1">The sequence shown here is derived from an EMBL/GenBank/DDBJ whole genome shotgun (WGS) entry which is preliminary data.</text>
</comment>
<dbReference type="EMBL" id="REGN01008531">
    <property type="protein sequence ID" value="RNA03345.1"/>
    <property type="molecule type" value="Genomic_DNA"/>
</dbReference>
<sequence length="81" mass="9237">MIHIIGTISHSQSNRFPMSLDQVNDSLFLARRDPATNDRFAQTRQVQKVDFISRRQSKDQTLSTNDQSKLTSSTLILLFGL</sequence>
<gene>
    <name evidence="1" type="ORF">BpHYR1_027890</name>
</gene>
<protein>
    <submittedName>
        <fullName evidence="1">Uncharacterized protein</fullName>
    </submittedName>
</protein>
<name>A0A3M7PX39_BRAPC</name>
<proteinExistence type="predicted"/>
<reference evidence="1 2" key="1">
    <citation type="journal article" date="2018" name="Sci. Rep.">
        <title>Genomic signatures of local adaptation to the degree of environmental predictability in rotifers.</title>
        <authorList>
            <person name="Franch-Gras L."/>
            <person name="Hahn C."/>
            <person name="Garcia-Roger E.M."/>
            <person name="Carmona M.J."/>
            <person name="Serra M."/>
            <person name="Gomez A."/>
        </authorList>
    </citation>
    <scope>NUCLEOTIDE SEQUENCE [LARGE SCALE GENOMIC DNA]</scope>
    <source>
        <strain evidence="1">HYR1</strain>
    </source>
</reference>
<evidence type="ECO:0000313" key="1">
    <source>
        <dbReference type="EMBL" id="RNA03345.1"/>
    </source>
</evidence>
<keyword evidence="2" id="KW-1185">Reference proteome</keyword>
<evidence type="ECO:0000313" key="2">
    <source>
        <dbReference type="Proteomes" id="UP000276133"/>
    </source>
</evidence>
<organism evidence="1 2">
    <name type="scientific">Brachionus plicatilis</name>
    <name type="common">Marine rotifer</name>
    <name type="synonym">Brachionus muelleri</name>
    <dbReference type="NCBI Taxonomy" id="10195"/>
    <lineage>
        <taxon>Eukaryota</taxon>
        <taxon>Metazoa</taxon>
        <taxon>Spiralia</taxon>
        <taxon>Gnathifera</taxon>
        <taxon>Rotifera</taxon>
        <taxon>Eurotatoria</taxon>
        <taxon>Monogononta</taxon>
        <taxon>Pseudotrocha</taxon>
        <taxon>Ploima</taxon>
        <taxon>Brachionidae</taxon>
        <taxon>Brachionus</taxon>
    </lineage>
</organism>
<dbReference type="Proteomes" id="UP000276133">
    <property type="component" value="Unassembled WGS sequence"/>
</dbReference>
<accession>A0A3M7PX39</accession>
<dbReference type="AlphaFoldDB" id="A0A3M7PX39"/>